<keyword evidence="2" id="KW-1185">Reference proteome</keyword>
<comment type="caution">
    <text evidence="1">The sequence shown here is derived from an EMBL/GenBank/DDBJ whole genome shotgun (WGS) entry which is preliminary data.</text>
</comment>
<accession>A0A4Y2MW89</accession>
<dbReference type="EMBL" id="BGPR01007871">
    <property type="protein sequence ID" value="GBN30127.1"/>
    <property type="molecule type" value="Genomic_DNA"/>
</dbReference>
<dbReference type="AlphaFoldDB" id="A0A4Y2MW89"/>
<feature type="non-terminal residue" evidence="1">
    <location>
        <position position="57"/>
    </location>
</feature>
<proteinExistence type="predicted"/>
<reference evidence="1 2" key="1">
    <citation type="journal article" date="2019" name="Sci. Rep.">
        <title>Orb-weaving spider Araneus ventricosus genome elucidates the spidroin gene catalogue.</title>
        <authorList>
            <person name="Kono N."/>
            <person name="Nakamura H."/>
            <person name="Ohtoshi R."/>
            <person name="Moran D.A.P."/>
            <person name="Shinohara A."/>
            <person name="Yoshida Y."/>
            <person name="Fujiwara M."/>
            <person name="Mori M."/>
            <person name="Tomita M."/>
            <person name="Arakawa K."/>
        </authorList>
    </citation>
    <scope>NUCLEOTIDE SEQUENCE [LARGE SCALE GENOMIC DNA]</scope>
</reference>
<gene>
    <name evidence="1" type="ORF">AVEN_270072_1</name>
</gene>
<dbReference type="Proteomes" id="UP000499080">
    <property type="component" value="Unassembled WGS sequence"/>
</dbReference>
<evidence type="ECO:0000313" key="2">
    <source>
        <dbReference type="Proteomes" id="UP000499080"/>
    </source>
</evidence>
<evidence type="ECO:0000313" key="1">
    <source>
        <dbReference type="EMBL" id="GBN30127.1"/>
    </source>
</evidence>
<protein>
    <submittedName>
        <fullName evidence="1">Uncharacterized protein</fullName>
    </submittedName>
</protein>
<organism evidence="1 2">
    <name type="scientific">Araneus ventricosus</name>
    <name type="common">Orbweaver spider</name>
    <name type="synonym">Epeira ventricosa</name>
    <dbReference type="NCBI Taxonomy" id="182803"/>
    <lineage>
        <taxon>Eukaryota</taxon>
        <taxon>Metazoa</taxon>
        <taxon>Ecdysozoa</taxon>
        <taxon>Arthropoda</taxon>
        <taxon>Chelicerata</taxon>
        <taxon>Arachnida</taxon>
        <taxon>Araneae</taxon>
        <taxon>Araneomorphae</taxon>
        <taxon>Entelegynae</taxon>
        <taxon>Araneoidea</taxon>
        <taxon>Araneidae</taxon>
        <taxon>Araneus</taxon>
    </lineage>
</organism>
<name>A0A4Y2MW89_ARAVE</name>
<sequence>MKEDEFNVQLNQLKKVLAAVQKTGEIICFNALSVLTRFKNTVRSPKLNLFWAIIRQM</sequence>